<name>A0A212F4D5_DANPL</name>
<proteinExistence type="predicted"/>
<dbReference type="InParanoid" id="A0A212F4D5"/>
<protein>
    <submittedName>
        <fullName evidence="1">Uncharacterized protein</fullName>
    </submittedName>
</protein>
<dbReference type="KEGG" id="dpl:KGM_215084"/>
<evidence type="ECO:0000313" key="1">
    <source>
        <dbReference type="EMBL" id="OWR48582.1"/>
    </source>
</evidence>
<gene>
    <name evidence="1" type="ORF">KGM_215084</name>
</gene>
<comment type="caution">
    <text evidence="1">The sequence shown here is derived from an EMBL/GenBank/DDBJ whole genome shotgun (WGS) entry which is preliminary data.</text>
</comment>
<reference evidence="1 2" key="1">
    <citation type="journal article" date="2011" name="Cell">
        <title>The monarch butterfly genome yields insights into long-distance migration.</title>
        <authorList>
            <person name="Zhan S."/>
            <person name="Merlin C."/>
            <person name="Boore J.L."/>
            <person name="Reppert S.M."/>
        </authorList>
    </citation>
    <scope>NUCLEOTIDE SEQUENCE [LARGE SCALE GENOMIC DNA]</scope>
    <source>
        <strain evidence="1">F-2</strain>
    </source>
</reference>
<sequence>MDTRGILYNCKMIVIEDEDDVLDDPIRLWDSDERAVFCSYRFKNTSTHLLRDRRERLKELLTRSQDTLDPPENLTFSSSNRPKCRPCSVQVVDCHKYPHFYEREYNTKSRTVTLEEDIILRDGLENIRQYSFPKEDVEYTQNESKTKEKFDTVESISFSGCKKFVNQEIYYDNQTLDLQAKRTKVQTMEVDQGLGQFNNADQTFNSSEIFRI</sequence>
<accession>A0A212F4D5</accession>
<dbReference type="EMBL" id="AGBW02010392">
    <property type="protein sequence ID" value="OWR48582.1"/>
    <property type="molecule type" value="Genomic_DNA"/>
</dbReference>
<dbReference type="AlphaFoldDB" id="A0A212F4D5"/>
<keyword evidence="2" id="KW-1185">Reference proteome</keyword>
<organism evidence="1 2">
    <name type="scientific">Danaus plexippus plexippus</name>
    <dbReference type="NCBI Taxonomy" id="278856"/>
    <lineage>
        <taxon>Eukaryota</taxon>
        <taxon>Metazoa</taxon>
        <taxon>Ecdysozoa</taxon>
        <taxon>Arthropoda</taxon>
        <taxon>Hexapoda</taxon>
        <taxon>Insecta</taxon>
        <taxon>Pterygota</taxon>
        <taxon>Neoptera</taxon>
        <taxon>Endopterygota</taxon>
        <taxon>Lepidoptera</taxon>
        <taxon>Glossata</taxon>
        <taxon>Ditrysia</taxon>
        <taxon>Papilionoidea</taxon>
        <taxon>Nymphalidae</taxon>
        <taxon>Danainae</taxon>
        <taxon>Danaini</taxon>
        <taxon>Danaina</taxon>
        <taxon>Danaus</taxon>
        <taxon>Danaus</taxon>
    </lineage>
</organism>
<dbReference type="Proteomes" id="UP000007151">
    <property type="component" value="Unassembled WGS sequence"/>
</dbReference>
<evidence type="ECO:0000313" key="2">
    <source>
        <dbReference type="Proteomes" id="UP000007151"/>
    </source>
</evidence>